<dbReference type="EMBL" id="AP023366">
    <property type="protein sequence ID" value="BCJ86199.1"/>
    <property type="molecule type" value="Genomic_DNA"/>
</dbReference>
<sequence length="62" mass="6999">MSPRESGTKKDKNFHLFWAFESVKIMFVAAFGKHNESFFVPEGHKHPKVTSTAKPPKVAVVL</sequence>
<reference evidence="1 2" key="1">
    <citation type="submission" date="2020-08" db="EMBL/GenBank/DDBJ databases">
        <title>Complete Genome Sequence of Effusibacillus dendaii Strain skT53, Isolated from Farmland soil.</title>
        <authorList>
            <person name="Konishi T."/>
            <person name="Kawasaki H."/>
        </authorList>
    </citation>
    <scope>NUCLEOTIDE SEQUENCE [LARGE SCALE GENOMIC DNA]</scope>
    <source>
        <strain evidence="2">skT53</strain>
    </source>
</reference>
<accession>A0A7I8DB60</accession>
<dbReference type="KEGG" id="eff:skT53_11840"/>
<evidence type="ECO:0000313" key="2">
    <source>
        <dbReference type="Proteomes" id="UP000593802"/>
    </source>
</evidence>
<keyword evidence="2" id="KW-1185">Reference proteome</keyword>
<protein>
    <submittedName>
        <fullName evidence="1">Uncharacterized protein</fullName>
    </submittedName>
</protein>
<dbReference type="Proteomes" id="UP000593802">
    <property type="component" value="Chromosome"/>
</dbReference>
<name>A0A7I8DB60_9BACL</name>
<proteinExistence type="predicted"/>
<organism evidence="1 2">
    <name type="scientific">Effusibacillus dendaii</name>
    <dbReference type="NCBI Taxonomy" id="2743772"/>
    <lineage>
        <taxon>Bacteria</taxon>
        <taxon>Bacillati</taxon>
        <taxon>Bacillota</taxon>
        <taxon>Bacilli</taxon>
        <taxon>Bacillales</taxon>
        <taxon>Alicyclobacillaceae</taxon>
        <taxon>Effusibacillus</taxon>
    </lineage>
</organism>
<dbReference type="AlphaFoldDB" id="A0A7I8DB60"/>
<evidence type="ECO:0000313" key="1">
    <source>
        <dbReference type="EMBL" id="BCJ86199.1"/>
    </source>
</evidence>
<gene>
    <name evidence="1" type="ORF">skT53_11840</name>
</gene>